<feature type="transmembrane region" description="Helical" evidence="1">
    <location>
        <begin position="21"/>
        <end position="42"/>
    </location>
</feature>
<keyword evidence="1" id="KW-1133">Transmembrane helix</keyword>
<keyword evidence="1" id="KW-0472">Membrane</keyword>
<evidence type="ECO:0000313" key="3">
    <source>
        <dbReference type="Proteomes" id="UP001338309"/>
    </source>
</evidence>
<dbReference type="Proteomes" id="UP001338309">
    <property type="component" value="Unassembled WGS sequence"/>
</dbReference>
<protein>
    <submittedName>
        <fullName evidence="2">Uncharacterized protein</fullName>
    </submittedName>
</protein>
<dbReference type="RefSeq" id="WP_338224880.1">
    <property type="nucleotide sequence ID" value="NZ_BTPD01000008.1"/>
</dbReference>
<evidence type="ECO:0000313" key="2">
    <source>
        <dbReference type="EMBL" id="GMQ30171.1"/>
    </source>
</evidence>
<sequence length="233" mass="26851">MISLFRKIRQQLLRENRITRYLVYALGEIFLVVIGILIALGVNSLNEQRKLKEAERVLLQQVKTENEYNLDIFSRNVGYFQNVEKNLLEMVNALTDSSVPNRDSIVKSQLNSLLDISKVDFSEEYLIRYLNASQLGENELIPDFIEMKDLYQALELASKTSFDYKFASILSWLEEAMDLSTGEILNMEKLENGVFINRIIILGAIELDMAQKMQLGMDQAEKIDSLLTTRLIK</sequence>
<proteinExistence type="predicted"/>
<accession>A0ABQ6PQC9</accession>
<gene>
    <name evidence="2" type="ORF">Aconfl_28140</name>
</gene>
<keyword evidence="1" id="KW-0812">Transmembrane</keyword>
<name>A0ABQ6PQC9_9BACT</name>
<reference evidence="2 3" key="1">
    <citation type="submission" date="2023-08" db="EMBL/GenBank/DDBJ databases">
        <title>Draft genome sequence of Algoriphagus confluentis.</title>
        <authorList>
            <person name="Takatani N."/>
            <person name="Hosokawa M."/>
            <person name="Sawabe T."/>
        </authorList>
    </citation>
    <scope>NUCLEOTIDE SEQUENCE [LARGE SCALE GENOMIC DNA]</scope>
    <source>
        <strain evidence="2 3">NBRC 111222</strain>
    </source>
</reference>
<dbReference type="EMBL" id="BTPD01000008">
    <property type="protein sequence ID" value="GMQ30171.1"/>
    <property type="molecule type" value="Genomic_DNA"/>
</dbReference>
<comment type="caution">
    <text evidence="2">The sequence shown here is derived from an EMBL/GenBank/DDBJ whole genome shotgun (WGS) entry which is preliminary data.</text>
</comment>
<evidence type="ECO:0000256" key="1">
    <source>
        <dbReference type="SAM" id="Phobius"/>
    </source>
</evidence>
<keyword evidence="3" id="KW-1185">Reference proteome</keyword>
<organism evidence="2 3">
    <name type="scientific">Algoriphagus confluentis</name>
    <dbReference type="NCBI Taxonomy" id="1697556"/>
    <lineage>
        <taxon>Bacteria</taxon>
        <taxon>Pseudomonadati</taxon>
        <taxon>Bacteroidota</taxon>
        <taxon>Cytophagia</taxon>
        <taxon>Cytophagales</taxon>
        <taxon>Cyclobacteriaceae</taxon>
        <taxon>Algoriphagus</taxon>
    </lineage>
</organism>